<organism evidence="5 6">
    <name type="scientific">Dioscorea zingiberensis</name>
    <dbReference type="NCBI Taxonomy" id="325984"/>
    <lineage>
        <taxon>Eukaryota</taxon>
        <taxon>Viridiplantae</taxon>
        <taxon>Streptophyta</taxon>
        <taxon>Embryophyta</taxon>
        <taxon>Tracheophyta</taxon>
        <taxon>Spermatophyta</taxon>
        <taxon>Magnoliopsida</taxon>
        <taxon>Liliopsida</taxon>
        <taxon>Dioscoreales</taxon>
        <taxon>Dioscoreaceae</taxon>
        <taxon>Dioscorea</taxon>
    </lineage>
</organism>
<dbReference type="SUPFAM" id="SSF143975">
    <property type="entry name" value="IlvD/EDD N-terminal domain-like"/>
    <property type="match status" value="1"/>
</dbReference>
<evidence type="ECO:0000256" key="2">
    <source>
        <dbReference type="ARBA" id="ARBA00023239"/>
    </source>
</evidence>
<gene>
    <name evidence="5" type="ORF">J5N97_000741</name>
</gene>
<dbReference type="InterPro" id="IPR050165">
    <property type="entry name" value="DHAD_IlvD/Edd"/>
</dbReference>
<keyword evidence="2" id="KW-0456">Lyase</keyword>
<feature type="signal peptide" evidence="3">
    <location>
        <begin position="1"/>
        <end position="15"/>
    </location>
</feature>
<name>A0A9D5BVC4_9LILI</name>
<evidence type="ECO:0000259" key="4">
    <source>
        <dbReference type="Pfam" id="PF00920"/>
    </source>
</evidence>
<proteinExistence type="inferred from homology"/>
<protein>
    <recommendedName>
        <fullName evidence="4">Dihydroxy-acid/6-phosphogluconate dehydratase N-terminal domain-containing protein</fullName>
    </recommendedName>
</protein>
<dbReference type="PANTHER" id="PTHR21000">
    <property type="entry name" value="DIHYDROXY-ACID DEHYDRATASE DAD"/>
    <property type="match status" value="1"/>
</dbReference>
<feature type="domain" description="Dihydroxy-acid/6-phosphogluconate dehydratase N-terminal" evidence="4">
    <location>
        <begin position="63"/>
        <end position="147"/>
    </location>
</feature>
<sequence>MGILLLRVLLPKLLAKKNYISLEDHMDMFLVIYALKHSSMCRSSASSVCSDDFLPKLGEDMKKPQVGISSMWYEYNTCNMHLMRYAEAVHEGVRDAGMVGFWFNTIGVNDAISMGTIGMCYSLQSRDLIADNVETVMAPQWYDNNVISDRRIMEMTSKLYHGHITPFAALHTHRKLGVIAELEKQHQSPLLDFTGIGWQNLEPSRHEWGESSLQCERSRGRG</sequence>
<dbReference type="PANTHER" id="PTHR21000:SF5">
    <property type="entry name" value="DIHYDROXY-ACID DEHYDRATASE, MITOCHONDRIAL"/>
    <property type="match status" value="1"/>
</dbReference>
<dbReference type="InterPro" id="IPR037237">
    <property type="entry name" value="IlvD/EDD_N"/>
</dbReference>
<feature type="chain" id="PRO_5039182906" description="Dihydroxy-acid/6-phosphogluconate dehydratase N-terminal domain-containing protein" evidence="3">
    <location>
        <begin position="16"/>
        <end position="222"/>
    </location>
</feature>
<dbReference type="AlphaFoldDB" id="A0A9D5BVC4"/>
<evidence type="ECO:0000256" key="1">
    <source>
        <dbReference type="ARBA" id="ARBA00006486"/>
    </source>
</evidence>
<dbReference type="InterPro" id="IPR000581">
    <property type="entry name" value="ILV_EDD_N"/>
</dbReference>
<dbReference type="OrthoDB" id="3851628at2759"/>
<evidence type="ECO:0000313" key="6">
    <source>
        <dbReference type="Proteomes" id="UP001085076"/>
    </source>
</evidence>
<dbReference type="GO" id="GO:0009082">
    <property type="term" value="P:branched-chain amino acid biosynthetic process"/>
    <property type="evidence" value="ECO:0007669"/>
    <property type="project" value="TreeGrafter"/>
</dbReference>
<keyword evidence="6" id="KW-1185">Reference proteome</keyword>
<dbReference type="GO" id="GO:0004160">
    <property type="term" value="F:dihydroxy-acid dehydratase activity"/>
    <property type="evidence" value="ECO:0007669"/>
    <property type="project" value="TreeGrafter"/>
</dbReference>
<comment type="similarity">
    <text evidence="1">Belongs to the IlvD/Edd family.</text>
</comment>
<dbReference type="GO" id="GO:0009570">
    <property type="term" value="C:chloroplast stroma"/>
    <property type="evidence" value="ECO:0007669"/>
    <property type="project" value="TreeGrafter"/>
</dbReference>
<dbReference type="Pfam" id="PF00920">
    <property type="entry name" value="ILVD_EDD_N"/>
    <property type="match status" value="1"/>
</dbReference>
<evidence type="ECO:0000313" key="5">
    <source>
        <dbReference type="EMBL" id="KAJ0961283.1"/>
    </source>
</evidence>
<reference evidence="5 6" key="1">
    <citation type="journal article" date="2022" name="Hortic Res">
        <title>The genome of Dioscorea zingiberensis sheds light on the biosynthesis, origin and evolution of the medicinally important diosgenin saponins.</title>
        <authorList>
            <person name="Li Y."/>
            <person name="Tan C."/>
            <person name="Li Z."/>
            <person name="Guo J."/>
            <person name="Li S."/>
            <person name="Chen X."/>
            <person name="Wang C."/>
            <person name="Dai X."/>
            <person name="Yang H."/>
            <person name="Song W."/>
            <person name="Hou L."/>
            <person name="Xu J."/>
            <person name="Tong Z."/>
            <person name="Xu A."/>
            <person name="Yuan X."/>
            <person name="Wang W."/>
            <person name="Yang Q."/>
            <person name="Chen L."/>
            <person name="Sun Z."/>
            <person name="Wang K."/>
            <person name="Pan B."/>
            <person name="Chen J."/>
            <person name="Bao Y."/>
            <person name="Liu F."/>
            <person name="Qi X."/>
            <person name="Gang D.R."/>
            <person name="Wen J."/>
            <person name="Li J."/>
        </authorList>
    </citation>
    <scope>NUCLEOTIDE SEQUENCE [LARGE SCALE GENOMIC DNA]</scope>
    <source>
        <strain evidence="5">Dzin_1.0</strain>
    </source>
</reference>
<comment type="caution">
    <text evidence="5">The sequence shown here is derived from an EMBL/GenBank/DDBJ whole genome shotgun (WGS) entry which is preliminary data.</text>
</comment>
<dbReference type="EMBL" id="JAGGNH010000031">
    <property type="protein sequence ID" value="KAJ0961283.1"/>
    <property type="molecule type" value="Genomic_DNA"/>
</dbReference>
<keyword evidence="3" id="KW-0732">Signal</keyword>
<evidence type="ECO:0000256" key="3">
    <source>
        <dbReference type="SAM" id="SignalP"/>
    </source>
</evidence>
<accession>A0A9D5BVC4</accession>
<dbReference type="Proteomes" id="UP001085076">
    <property type="component" value="Unassembled WGS sequence"/>
</dbReference>